<dbReference type="RefSeq" id="WP_072840848.1">
    <property type="nucleotide sequence ID" value="NZ_FQVF01000017.1"/>
</dbReference>
<gene>
    <name evidence="6" type="ORF">SAMN02745753_03377</name>
</gene>
<keyword evidence="2" id="KW-0805">Transcription regulation</keyword>
<dbReference type="SMART" id="SM00354">
    <property type="entry name" value="HTH_LACI"/>
    <property type="match status" value="1"/>
</dbReference>
<dbReference type="STRING" id="1122206.SAMN02745753_03377"/>
<dbReference type="PROSITE" id="PS00356">
    <property type="entry name" value="HTH_LACI_1"/>
    <property type="match status" value="1"/>
</dbReference>
<sequence>MATVKDVAKLAGVSTATVSRALANPEMVSPTTRQKVEKAASEVGYSPNGLARSLRKSESKTIVVVLPNIDSTFFSDVVHGIEALAHKHGYKLLIGDAGNESSRLRSYFELFESKQVDGVLSLSSDVPESMIINSAGEIKLPIVIAGEYFSDIPVPTVHIDNHYSAKKGVEYLIMMGHYKIACITGKRSTPVYNARVNGHTETMKKWKIPVTDEYIMEGDLSFIAGYNLGKQLLSLPNKPSAIVCHSDEAAIGVLKIAREMNIPVPSELSVIGFDNLAMSEYCVPELTTIHQPRQLIGETSMKLLLDILSGKKPNPEMTLPTQLIVRESSCPPPIDQRLQIDL</sequence>
<dbReference type="Proteomes" id="UP000184517">
    <property type="component" value="Unassembled WGS sequence"/>
</dbReference>
<accession>A0A1M5HM01</accession>
<proteinExistence type="predicted"/>
<dbReference type="SUPFAM" id="SSF53822">
    <property type="entry name" value="Periplasmic binding protein-like I"/>
    <property type="match status" value="1"/>
</dbReference>
<evidence type="ECO:0000256" key="3">
    <source>
        <dbReference type="ARBA" id="ARBA00023125"/>
    </source>
</evidence>
<evidence type="ECO:0000256" key="2">
    <source>
        <dbReference type="ARBA" id="ARBA00023015"/>
    </source>
</evidence>
<dbReference type="GO" id="GO:0000976">
    <property type="term" value="F:transcription cis-regulatory region binding"/>
    <property type="evidence" value="ECO:0007669"/>
    <property type="project" value="TreeGrafter"/>
</dbReference>
<dbReference type="InterPro" id="IPR046335">
    <property type="entry name" value="LacI/GalR-like_sensor"/>
</dbReference>
<dbReference type="CDD" id="cd06284">
    <property type="entry name" value="PBP1_LacI-like"/>
    <property type="match status" value="1"/>
</dbReference>
<dbReference type="SUPFAM" id="SSF47413">
    <property type="entry name" value="lambda repressor-like DNA-binding domains"/>
    <property type="match status" value="1"/>
</dbReference>
<dbReference type="PROSITE" id="PS50932">
    <property type="entry name" value="HTH_LACI_2"/>
    <property type="match status" value="1"/>
</dbReference>
<dbReference type="PANTHER" id="PTHR30146">
    <property type="entry name" value="LACI-RELATED TRANSCRIPTIONAL REPRESSOR"/>
    <property type="match status" value="1"/>
</dbReference>
<reference evidence="7" key="1">
    <citation type="submission" date="2016-11" db="EMBL/GenBank/DDBJ databases">
        <authorList>
            <person name="Varghese N."/>
            <person name="Submissions S."/>
        </authorList>
    </citation>
    <scope>NUCLEOTIDE SEQUENCE [LARGE SCALE GENOMIC DNA]</scope>
    <source>
        <strain evidence="7">DSM 16579</strain>
    </source>
</reference>
<keyword evidence="1" id="KW-0678">Repressor</keyword>
<dbReference type="Gene3D" id="1.10.260.40">
    <property type="entry name" value="lambda repressor-like DNA-binding domains"/>
    <property type="match status" value="1"/>
</dbReference>
<keyword evidence="3" id="KW-0238">DNA-binding</keyword>
<evidence type="ECO:0000256" key="1">
    <source>
        <dbReference type="ARBA" id="ARBA00022491"/>
    </source>
</evidence>
<evidence type="ECO:0000313" key="6">
    <source>
        <dbReference type="EMBL" id="SHG16996.1"/>
    </source>
</evidence>
<evidence type="ECO:0000313" key="7">
    <source>
        <dbReference type="Proteomes" id="UP000184517"/>
    </source>
</evidence>
<dbReference type="EMBL" id="FQVF01000017">
    <property type="protein sequence ID" value="SHG16996.1"/>
    <property type="molecule type" value="Genomic_DNA"/>
</dbReference>
<dbReference type="InterPro" id="IPR000843">
    <property type="entry name" value="HTH_LacI"/>
</dbReference>
<dbReference type="Gene3D" id="3.40.50.2300">
    <property type="match status" value="2"/>
</dbReference>
<keyword evidence="4" id="KW-0804">Transcription</keyword>
<dbReference type="OrthoDB" id="6619319at2"/>
<feature type="domain" description="HTH lacI-type" evidence="5">
    <location>
        <begin position="2"/>
        <end position="56"/>
    </location>
</feature>
<protein>
    <submittedName>
        <fullName evidence="6">Transcriptional regulator, LacI family</fullName>
    </submittedName>
</protein>
<dbReference type="Pfam" id="PF00356">
    <property type="entry name" value="LacI"/>
    <property type="match status" value="1"/>
</dbReference>
<dbReference type="InterPro" id="IPR028082">
    <property type="entry name" value="Peripla_BP_I"/>
</dbReference>
<dbReference type="Pfam" id="PF13377">
    <property type="entry name" value="Peripla_BP_3"/>
    <property type="match status" value="1"/>
</dbReference>
<evidence type="ECO:0000256" key="4">
    <source>
        <dbReference type="ARBA" id="ARBA00023163"/>
    </source>
</evidence>
<keyword evidence="7" id="KW-1185">Reference proteome</keyword>
<dbReference type="InterPro" id="IPR010982">
    <property type="entry name" value="Lambda_DNA-bd_dom_sf"/>
</dbReference>
<dbReference type="CDD" id="cd01392">
    <property type="entry name" value="HTH_LacI"/>
    <property type="match status" value="1"/>
</dbReference>
<evidence type="ECO:0000259" key="5">
    <source>
        <dbReference type="PROSITE" id="PS50932"/>
    </source>
</evidence>
<organism evidence="6 7">
    <name type="scientific">Marinomonas polaris DSM 16579</name>
    <dbReference type="NCBI Taxonomy" id="1122206"/>
    <lineage>
        <taxon>Bacteria</taxon>
        <taxon>Pseudomonadati</taxon>
        <taxon>Pseudomonadota</taxon>
        <taxon>Gammaproteobacteria</taxon>
        <taxon>Oceanospirillales</taxon>
        <taxon>Oceanospirillaceae</taxon>
        <taxon>Marinomonas</taxon>
    </lineage>
</organism>
<name>A0A1M5HM01_9GAMM</name>
<dbReference type="AlphaFoldDB" id="A0A1M5HM01"/>
<dbReference type="PANTHER" id="PTHR30146:SF151">
    <property type="entry name" value="HTH-TYPE TRANSCRIPTIONAL REPRESSOR CYTR"/>
    <property type="match status" value="1"/>
</dbReference>
<dbReference type="GO" id="GO:0003700">
    <property type="term" value="F:DNA-binding transcription factor activity"/>
    <property type="evidence" value="ECO:0007669"/>
    <property type="project" value="TreeGrafter"/>
</dbReference>